<evidence type="ECO:0000313" key="2">
    <source>
        <dbReference type="EMBL" id="GAX24656.1"/>
    </source>
</evidence>
<dbReference type="Pfam" id="PF05050">
    <property type="entry name" value="Methyltransf_21"/>
    <property type="match status" value="1"/>
</dbReference>
<comment type="caution">
    <text evidence="2">The sequence shown here is derived from an EMBL/GenBank/DDBJ whole genome shotgun (WGS) entry which is preliminary data.</text>
</comment>
<dbReference type="Gene3D" id="3.40.50.150">
    <property type="entry name" value="Vaccinia Virus protein VP39"/>
    <property type="match status" value="1"/>
</dbReference>
<dbReference type="PANTHER" id="PTHR34203:SF15">
    <property type="entry name" value="SLL1173 PROTEIN"/>
    <property type="match status" value="1"/>
</dbReference>
<dbReference type="InterPro" id="IPR029063">
    <property type="entry name" value="SAM-dependent_MTases_sf"/>
</dbReference>
<name>A0A1Z5KEP0_FISSO</name>
<evidence type="ECO:0000313" key="3">
    <source>
        <dbReference type="Proteomes" id="UP000198406"/>
    </source>
</evidence>
<dbReference type="InParanoid" id="A0A1Z5KEP0"/>
<dbReference type="Proteomes" id="UP000198406">
    <property type="component" value="Unassembled WGS sequence"/>
</dbReference>
<reference evidence="2 3" key="1">
    <citation type="journal article" date="2015" name="Plant Cell">
        <title>Oil accumulation by the oleaginous diatom Fistulifera solaris as revealed by the genome and transcriptome.</title>
        <authorList>
            <person name="Tanaka T."/>
            <person name="Maeda Y."/>
            <person name="Veluchamy A."/>
            <person name="Tanaka M."/>
            <person name="Abida H."/>
            <person name="Marechal E."/>
            <person name="Bowler C."/>
            <person name="Muto M."/>
            <person name="Sunaga Y."/>
            <person name="Tanaka M."/>
            <person name="Yoshino T."/>
            <person name="Taniguchi T."/>
            <person name="Fukuda Y."/>
            <person name="Nemoto M."/>
            <person name="Matsumoto M."/>
            <person name="Wong P.S."/>
            <person name="Aburatani S."/>
            <person name="Fujibuchi W."/>
        </authorList>
    </citation>
    <scope>NUCLEOTIDE SEQUENCE [LARGE SCALE GENOMIC DNA]</scope>
    <source>
        <strain evidence="2 3">JPCC DA0580</strain>
    </source>
</reference>
<dbReference type="EMBL" id="BDSP01000212">
    <property type="protein sequence ID" value="GAX24656.1"/>
    <property type="molecule type" value="Genomic_DNA"/>
</dbReference>
<dbReference type="InterPro" id="IPR052514">
    <property type="entry name" value="SAM-dependent_MTase"/>
</dbReference>
<dbReference type="AlphaFoldDB" id="A0A1Z5KEP0"/>
<feature type="domain" description="Methyltransferase FkbM" evidence="1">
    <location>
        <begin position="70"/>
        <end position="218"/>
    </location>
</feature>
<dbReference type="InterPro" id="IPR006342">
    <property type="entry name" value="FkbM_mtfrase"/>
</dbReference>
<dbReference type="OrthoDB" id="45796at2759"/>
<evidence type="ECO:0000259" key="1">
    <source>
        <dbReference type="Pfam" id="PF05050"/>
    </source>
</evidence>
<dbReference type="PANTHER" id="PTHR34203">
    <property type="entry name" value="METHYLTRANSFERASE, FKBM FAMILY PROTEIN"/>
    <property type="match status" value="1"/>
</dbReference>
<dbReference type="SUPFAM" id="SSF53335">
    <property type="entry name" value="S-adenosyl-L-methionine-dependent methyltransferases"/>
    <property type="match status" value="1"/>
</dbReference>
<sequence length="328" mass="36748">MATFCVLVMMYAEEEREVLHIMLETHQEKQKALGLLVLRDDILEISADQVFQDLLQEGISKGQSAGIVMEVGMHRATQCINAAKAGYEVHCVEPSPNSFQRVEKDVAKSSADLQQRIHLYQVAAGSTSEEVVPFLVSPQGKGVQEEGHDLWAMAEQQLHNDTSLQVIQVPTMRLDDIVLPNLQAYILKVDTHGFEPTVFSGLTESLEQHKVQYVLTEFWPRGIDLSAGKPNECIGVEMLEDFLLSNYTLYALPVLADPGAPRGWQSLAAYRPLYDLQEYCEWYFQLEYAFPSNHYRMGYWSNILAVAPGATLPSPRTKTGKALAEANL</sequence>
<accession>A0A1Z5KEP0</accession>
<gene>
    <name evidence="2" type="ORF">FisN_21Lh240</name>
</gene>
<organism evidence="2 3">
    <name type="scientific">Fistulifera solaris</name>
    <name type="common">Oleaginous diatom</name>
    <dbReference type="NCBI Taxonomy" id="1519565"/>
    <lineage>
        <taxon>Eukaryota</taxon>
        <taxon>Sar</taxon>
        <taxon>Stramenopiles</taxon>
        <taxon>Ochrophyta</taxon>
        <taxon>Bacillariophyta</taxon>
        <taxon>Bacillariophyceae</taxon>
        <taxon>Bacillariophycidae</taxon>
        <taxon>Naviculales</taxon>
        <taxon>Naviculaceae</taxon>
        <taxon>Fistulifera</taxon>
    </lineage>
</organism>
<dbReference type="NCBIfam" id="TIGR01444">
    <property type="entry name" value="fkbM_fam"/>
    <property type="match status" value="1"/>
</dbReference>
<proteinExistence type="predicted"/>
<keyword evidence="3" id="KW-1185">Reference proteome</keyword>
<protein>
    <recommendedName>
        <fullName evidence="1">Methyltransferase FkbM domain-containing protein</fullName>
    </recommendedName>
</protein>